<dbReference type="eggNOG" id="COG4913">
    <property type="taxonomic scope" value="Bacteria"/>
</dbReference>
<evidence type="ECO:0000313" key="1">
    <source>
        <dbReference type="EMBL" id="ACF43182.1"/>
    </source>
</evidence>
<dbReference type="KEGG" id="pph:Ppha_0895"/>
<name>B4SF35_PELPB</name>
<dbReference type="STRING" id="324925.Ppha_0895"/>
<dbReference type="HOGENOM" id="CLU_3046330_0_0_10"/>
<dbReference type="Proteomes" id="UP000002724">
    <property type="component" value="Chromosome"/>
</dbReference>
<sequence length="54" mass="6239">MSEAVEMRCIADDRLAGFRLQRLEIFNWGTFEGRVWTPKLGGKNGLNSFCLKFE</sequence>
<organism evidence="1 2">
    <name type="scientific">Pelodictyon phaeoclathratiforme (strain DSM 5477 / BU-1)</name>
    <dbReference type="NCBI Taxonomy" id="324925"/>
    <lineage>
        <taxon>Bacteria</taxon>
        <taxon>Pseudomonadati</taxon>
        <taxon>Chlorobiota</taxon>
        <taxon>Chlorobiia</taxon>
        <taxon>Chlorobiales</taxon>
        <taxon>Chlorobiaceae</taxon>
        <taxon>Chlorobium/Pelodictyon group</taxon>
        <taxon>Pelodictyon</taxon>
    </lineage>
</organism>
<protein>
    <submittedName>
        <fullName evidence="1">Uncharacterized protein</fullName>
    </submittedName>
</protein>
<evidence type="ECO:0000313" key="2">
    <source>
        <dbReference type="Proteomes" id="UP000002724"/>
    </source>
</evidence>
<dbReference type="AlphaFoldDB" id="B4SF35"/>
<gene>
    <name evidence="1" type="ordered locus">Ppha_0895</name>
</gene>
<keyword evidence="2" id="KW-1185">Reference proteome</keyword>
<reference evidence="1 2" key="1">
    <citation type="submission" date="2008-06" db="EMBL/GenBank/DDBJ databases">
        <title>Complete sequence of Pelodictyon phaeoclathratiforme BU-1.</title>
        <authorList>
            <consortium name="US DOE Joint Genome Institute"/>
            <person name="Lucas S."/>
            <person name="Copeland A."/>
            <person name="Lapidus A."/>
            <person name="Glavina del Rio T."/>
            <person name="Dalin E."/>
            <person name="Tice H."/>
            <person name="Bruce D."/>
            <person name="Goodwin L."/>
            <person name="Pitluck S."/>
            <person name="Schmutz J."/>
            <person name="Larimer F."/>
            <person name="Land M."/>
            <person name="Hauser L."/>
            <person name="Kyrpides N."/>
            <person name="Mikhailova N."/>
            <person name="Liu Z."/>
            <person name="Li T."/>
            <person name="Zhao F."/>
            <person name="Overmann J."/>
            <person name="Bryant D.A."/>
            <person name="Richardson P."/>
        </authorList>
    </citation>
    <scope>NUCLEOTIDE SEQUENCE [LARGE SCALE GENOMIC DNA]</scope>
    <source>
        <strain evidence="2">DSM 5477 / BU-1</strain>
    </source>
</reference>
<accession>B4SF35</accession>
<dbReference type="EMBL" id="CP001110">
    <property type="protein sequence ID" value="ACF43182.1"/>
    <property type="molecule type" value="Genomic_DNA"/>
</dbReference>
<proteinExistence type="predicted"/>